<proteinExistence type="predicted"/>
<evidence type="ECO:0000256" key="2">
    <source>
        <dbReference type="PROSITE-ProRule" id="PRU00169"/>
    </source>
</evidence>
<accession>A0A7X5LJ88</accession>
<comment type="caution">
    <text evidence="4">The sequence shown here is derived from an EMBL/GenBank/DDBJ whole genome shotgun (WGS) entry which is preliminary data.</text>
</comment>
<dbReference type="Pfam" id="PF00072">
    <property type="entry name" value="Response_reg"/>
    <property type="match status" value="1"/>
</dbReference>
<gene>
    <name evidence="4" type="ORF">GTH32_03770</name>
</gene>
<dbReference type="Proteomes" id="UP000470213">
    <property type="component" value="Unassembled WGS sequence"/>
</dbReference>
<feature type="domain" description="Response regulatory" evidence="3">
    <location>
        <begin position="3"/>
        <end position="121"/>
    </location>
</feature>
<dbReference type="InterPro" id="IPR001789">
    <property type="entry name" value="Sig_transdc_resp-reg_receiver"/>
</dbReference>
<dbReference type="SMART" id="SM00448">
    <property type="entry name" value="REC"/>
    <property type="match status" value="1"/>
</dbReference>
<evidence type="ECO:0000259" key="3">
    <source>
        <dbReference type="PROSITE" id="PS50110"/>
    </source>
</evidence>
<evidence type="ECO:0000256" key="1">
    <source>
        <dbReference type="ARBA" id="ARBA00022553"/>
    </source>
</evidence>
<dbReference type="PANTHER" id="PTHR44591">
    <property type="entry name" value="STRESS RESPONSE REGULATOR PROTEIN 1"/>
    <property type="match status" value="1"/>
</dbReference>
<dbReference type="InterPro" id="IPR011006">
    <property type="entry name" value="CheY-like_superfamily"/>
</dbReference>
<organism evidence="4 5">
    <name type="scientific">Alteromonas profundi</name>
    <dbReference type="NCBI Taxonomy" id="2696062"/>
    <lineage>
        <taxon>Bacteria</taxon>
        <taxon>Pseudomonadati</taxon>
        <taxon>Pseudomonadota</taxon>
        <taxon>Gammaproteobacteria</taxon>
        <taxon>Alteromonadales</taxon>
        <taxon>Alteromonadaceae</taxon>
        <taxon>Alteromonas/Salinimonas group</taxon>
        <taxon>Alteromonas</taxon>
    </lineage>
</organism>
<protein>
    <submittedName>
        <fullName evidence="4">Response regulator</fullName>
    </submittedName>
</protein>
<dbReference type="GO" id="GO:0000160">
    <property type="term" value="P:phosphorelay signal transduction system"/>
    <property type="evidence" value="ECO:0007669"/>
    <property type="project" value="InterPro"/>
</dbReference>
<dbReference type="InterPro" id="IPR050595">
    <property type="entry name" value="Bact_response_regulator"/>
</dbReference>
<evidence type="ECO:0000313" key="5">
    <source>
        <dbReference type="Proteomes" id="UP000470213"/>
    </source>
</evidence>
<dbReference type="Gene3D" id="3.40.50.2300">
    <property type="match status" value="1"/>
</dbReference>
<keyword evidence="5" id="KW-1185">Reference proteome</keyword>
<name>A0A7X5LJ88_9ALTE</name>
<dbReference type="AlphaFoldDB" id="A0A7X5LJ88"/>
<dbReference type="PANTHER" id="PTHR44591:SF3">
    <property type="entry name" value="RESPONSE REGULATORY DOMAIN-CONTAINING PROTEIN"/>
    <property type="match status" value="1"/>
</dbReference>
<reference evidence="4 5" key="1">
    <citation type="submission" date="2020-01" db="EMBL/GenBank/DDBJ databases">
        <authorList>
            <person name="Chen J."/>
            <person name="Zhu S."/>
            <person name="Yang J."/>
        </authorList>
    </citation>
    <scope>NUCLEOTIDE SEQUENCE [LARGE SCALE GENOMIC DNA]</scope>
    <source>
        <strain evidence="4 5">345S023</strain>
    </source>
</reference>
<evidence type="ECO:0000313" key="4">
    <source>
        <dbReference type="EMBL" id="NDV90313.1"/>
    </source>
</evidence>
<dbReference type="RefSeq" id="WP_163083905.1">
    <property type="nucleotide sequence ID" value="NZ_JAAAWN010000003.1"/>
</dbReference>
<feature type="modified residue" description="4-aspartylphosphate" evidence="2">
    <location>
        <position position="56"/>
    </location>
</feature>
<dbReference type="PROSITE" id="PS50110">
    <property type="entry name" value="RESPONSE_REGULATORY"/>
    <property type="match status" value="1"/>
</dbReference>
<sequence length="123" mass="13273">MLSVAVIEDDLVTLDIITNALETRLGATVYPFSRSKVAREFLLRQNASTLSLVISDQIMPTYDGLSLLKVCRAAQLNIPFLLITADPNRKLVTEAKQLGVSGFLAKPLSMDKLAAKVNAVIGG</sequence>
<dbReference type="EMBL" id="JAAAWN010000003">
    <property type="protein sequence ID" value="NDV90313.1"/>
    <property type="molecule type" value="Genomic_DNA"/>
</dbReference>
<keyword evidence="1 2" id="KW-0597">Phosphoprotein</keyword>
<dbReference type="SUPFAM" id="SSF52172">
    <property type="entry name" value="CheY-like"/>
    <property type="match status" value="1"/>
</dbReference>